<dbReference type="Gene3D" id="3.20.20.140">
    <property type="entry name" value="Metal-dependent hydrolases"/>
    <property type="match status" value="1"/>
</dbReference>
<evidence type="ECO:0000256" key="2">
    <source>
        <dbReference type="ARBA" id="ARBA00022723"/>
    </source>
</evidence>
<dbReference type="GO" id="GO:0004038">
    <property type="term" value="F:allantoinase activity"/>
    <property type="evidence" value="ECO:0007669"/>
    <property type="project" value="TreeGrafter"/>
</dbReference>
<dbReference type="PROSITE" id="PS00482">
    <property type="entry name" value="DIHYDROOROTASE_1"/>
    <property type="match status" value="1"/>
</dbReference>
<proteinExistence type="predicted"/>
<dbReference type="InterPro" id="IPR002195">
    <property type="entry name" value="Dihydroorotase_CS"/>
</dbReference>
<accession>A0A1N5U0G2</accession>
<dbReference type="AlphaFoldDB" id="A0A1N5U0G2"/>
<dbReference type="InterPro" id="IPR050138">
    <property type="entry name" value="DHOase/Allantoinase_Hydrolase"/>
</dbReference>
<dbReference type="RefSeq" id="WP_241869833.1">
    <property type="nucleotide sequence ID" value="NZ_LT671858.1"/>
</dbReference>
<dbReference type="EMBL" id="LT671858">
    <property type="protein sequence ID" value="SIM54303.1"/>
    <property type="molecule type" value="Genomic_DNA"/>
</dbReference>
<dbReference type="Pfam" id="PF01979">
    <property type="entry name" value="Amidohydro_1"/>
    <property type="match status" value="2"/>
</dbReference>
<sequence length="417" mass="47052">MMEDKIFSGKFYYFGTFQDLFVYVKNGVITDVRKFEKSVKTERIEGAILPGFFDAHVHFRDPGETDKEDFYTGSMSSVFGGTTTVLDMPNNIIPIRDYNQFDRKKAVVKGRSFTDYGLFSLYDGTNGDVISKESIGLKIFMGESTNSTAFTGDYEHDQFLEKYSRPVVFHGESAECLRKNSAREVKTLIDHDLSRPSSCEMEALRTISKLKTSVKIAAHISDYGNAQSFPEKFFMEVTPHHILLNEEMQLGAYGKVNPPLREKAVMEKTREAYLDGKFDLLSSDHAPHLEKDKESIQFGKSGIIGVETRVPLMLALVHKKILSLDTLLKTGASRPAELFGIKKGKIEKGYSADFVSVNFSDMEKLNENRLHSKLTISPFNGFDVVFPRNVFVRGEKVISNREIIEDCLGNMITPQVA</sequence>
<feature type="domain" description="Amidohydrolase-related" evidence="4">
    <location>
        <begin position="263"/>
        <end position="396"/>
    </location>
</feature>
<reference evidence="5 6" key="1">
    <citation type="submission" date="2016-04" db="EMBL/GenBank/DDBJ databases">
        <authorList>
            <person name="Evans L.H."/>
            <person name="Alamgir A."/>
            <person name="Owens N."/>
            <person name="Weber N.D."/>
            <person name="Virtaneva K."/>
            <person name="Barbian K."/>
            <person name="Babar A."/>
            <person name="Rosenke K."/>
        </authorList>
    </citation>
    <scope>NUCLEOTIDE SEQUENCE [LARGE SCALE GENOMIC DNA]</scope>
    <source>
        <strain evidence="6">S5(T) (JCM 30642 \VKM B-2941)</strain>
    </source>
</reference>
<keyword evidence="2" id="KW-0479">Metal-binding</keyword>
<dbReference type="Proteomes" id="UP000195607">
    <property type="component" value="Chromosome I"/>
</dbReference>
<evidence type="ECO:0000259" key="4">
    <source>
        <dbReference type="Pfam" id="PF01979"/>
    </source>
</evidence>
<dbReference type="InterPro" id="IPR006680">
    <property type="entry name" value="Amidohydro-rel"/>
</dbReference>
<evidence type="ECO:0000256" key="3">
    <source>
        <dbReference type="ARBA" id="ARBA00022801"/>
    </source>
</evidence>
<dbReference type="NCBIfam" id="NF002284">
    <property type="entry name" value="PRK01211.1"/>
    <property type="match status" value="1"/>
</dbReference>
<evidence type="ECO:0000313" key="6">
    <source>
        <dbReference type="Proteomes" id="UP000195607"/>
    </source>
</evidence>
<dbReference type="SUPFAM" id="SSF51338">
    <property type="entry name" value="Composite domain of metallo-dependent hydrolases"/>
    <property type="match status" value="1"/>
</dbReference>
<feature type="domain" description="Amidohydrolase-related" evidence="4">
    <location>
        <begin position="48"/>
        <end position="92"/>
    </location>
</feature>
<dbReference type="SUPFAM" id="SSF51556">
    <property type="entry name" value="Metallo-dependent hydrolases"/>
    <property type="match status" value="1"/>
</dbReference>
<dbReference type="GeneID" id="41588038"/>
<name>A0A1N5U0G2_9ARCH</name>
<organism evidence="5 6">
    <name type="scientific">Cuniculiplasma divulgatum</name>
    <dbReference type="NCBI Taxonomy" id="1673428"/>
    <lineage>
        <taxon>Archaea</taxon>
        <taxon>Methanobacteriati</taxon>
        <taxon>Thermoplasmatota</taxon>
        <taxon>Thermoplasmata</taxon>
        <taxon>Thermoplasmatales</taxon>
        <taxon>Cuniculiplasmataceae</taxon>
        <taxon>Cuniculiplasma</taxon>
    </lineage>
</organism>
<dbReference type="PROSITE" id="PS00483">
    <property type="entry name" value="DIHYDROOROTASE_2"/>
    <property type="match status" value="1"/>
</dbReference>
<dbReference type="GO" id="GO:0005737">
    <property type="term" value="C:cytoplasm"/>
    <property type="evidence" value="ECO:0007669"/>
    <property type="project" value="TreeGrafter"/>
</dbReference>
<evidence type="ECO:0000256" key="1">
    <source>
        <dbReference type="ARBA" id="ARBA00001947"/>
    </source>
</evidence>
<gene>
    <name evidence="5" type="ORF">CSP5_0763</name>
</gene>
<comment type="cofactor">
    <cofactor evidence="1">
        <name>Zn(2+)</name>
        <dbReference type="ChEBI" id="CHEBI:29105"/>
    </cofactor>
</comment>
<dbReference type="GO" id="GO:0006145">
    <property type="term" value="P:purine nucleobase catabolic process"/>
    <property type="evidence" value="ECO:0007669"/>
    <property type="project" value="TreeGrafter"/>
</dbReference>
<evidence type="ECO:0000313" key="5">
    <source>
        <dbReference type="EMBL" id="SIM54303.1"/>
    </source>
</evidence>
<dbReference type="InterPro" id="IPR032466">
    <property type="entry name" value="Metal_Hydrolase"/>
</dbReference>
<dbReference type="GO" id="GO:0046872">
    <property type="term" value="F:metal ion binding"/>
    <property type="evidence" value="ECO:0007669"/>
    <property type="project" value="UniProtKB-KW"/>
</dbReference>
<keyword evidence="3" id="KW-0378">Hydrolase</keyword>
<dbReference type="InterPro" id="IPR011059">
    <property type="entry name" value="Metal-dep_hydrolase_composite"/>
</dbReference>
<dbReference type="Gene3D" id="2.30.40.10">
    <property type="entry name" value="Urease, subunit C, domain 1"/>
    <property type="match status" value="1"/>
</dbReference>
<dbReference type="PANTHER" id="PTHR43668:SF2">
    <property type="entry name" value="ALLANTOINASE"/>
    <property type="match status" value="1"/>
</dbReference>
<protein>
    <submittedName>
        <fullName evidence="5">Dihydroorotase</fullName>
    </submittedName>
</protein>
<dbReference type="PANTHER" id="PTHR43668">
    <property type="entry name" value="ALLANTOINASE"/>
    <property type="match status" value="1"/>
</dbReference>